<reference evidence="2 3" key="1">
    <citation type="submission" date="2015-02" db="EMBL/GenBank/DDBJ databases">
        <title>Improved understanding of the partial-nitritation anammox process through 23 genomes representing the majority of the microbial community.</title>
        <authorList>
            <person name="Speth D.R."/>
            <person name="In T Zandt M."/>
            <person name="Guerrero Cruz S."/>
            <person name="Jetten M.S."/>
            <person name="Dutilh B.E."/>
        </authorList>
    </citation>
    <scope>NUCLEOTIDE SEQUENCE [LARGE SCALE GENOMIC DNA]</scope>
    <source>
        <strain evidence="2">OLB21</strain>
    </source>
</reference>
<comment type="caution">
    <text evidence="2">The sequence shown here is derived from an EMBL/GenBank/DDBJ whole genome shotgun (WGS) entry which is preliminary data.</text>
</comment>
<evidence type="ECO:0000313" key="2">
    <source>
        <dbReference type="EMBL" id="KXK08407.1"/>
    </source>
</evidence>
<evidence type="ECO:0000313" key="3">
    <source>
        <dbReference type="Proteomes" id="UP000070449"/>
    </source>
</evidence>
<dbReference type="Proteomes" id="UP000070449">
    <property type="component" value="Unassembled WGS sequence"/>
</dbReference>
<keyword evidence="1" id="KW-0472">Membrane</keyword>
<keyword evidence="1" id="KW-0812">Transmembrane</keyword>
<name>A0A136KG57_9BACT</name>
<protein>
    <submittedName>
        <fullName evidence="2">Uncharacterized protein</fullName>
    </submittedName>
</protein>
<gene>
    <name evidence="2" type="ORF">UZ20_WS6002000936</name>
</gene>
<accession>A0A136KG57</accession>
<organism evidence="2 3">
    <name type="scientific">candidate division WS6 bacterium OLB21</name>
    <dbReference type="NCBI Taxonomy" id="1617427"/>
    <lineage>
        <taxon>Bacteria</taxon>
        <taxon>Candidatus Dojkabacteria</taxon>
    </lineage>
</organism>
<evidence type="ECO:0000256" key="1">
    <source>
        <dbReference type="SAM" id="Phobius"/>
    </source>
</evidence>
<feature type="transmembrane region" description="Helical" evidence="1">
    <location>
        <begin position="20"/>
        <end position="42"/>
    </location>
</feature>
<dbReference type="EMBL" id="JYPD01000025">
    <property type="protein sequence ID" value="KXK08407.1"/>
    <property type="molecule type" value="Genomic_DNA"/>
</dbReference>
<proteinExistence type="predicted"/>
<keyword evidence="1" id="KW-1133">Transmembrane helix</keyword>
<dbReference type="AlphaFoldDB" id="A0A136KG57"/>
<sequence length="51" mass="5652">MSKNNQKDIINSTFNSKIPLIATIVLTIIGIGFILFALVLMFTDMLVVPEL</sequence>